<feature type="region of interest" description="Disordered" evidence="1">
    <location>
        <begin position="25"/>
        <end position="65"/>
    </location>
</feature>
<sequence length="237" mass="26868">AHFKPYTPFIGTRTHLKHCKTYTHPNKTKSLTEHTRKRPLNKGKALTTMPNKRTNKRQNKPKSQNRTTIWNEFAMVFLTANQTKYFNTTDFEKPNDRPWRIRNCRLEVVSPQIGANVQVDILNTEGLSIATSGIAVVGSSARKLYVRNPDKTFIGSGRTDAFNLVAIKNVCANSALQTVQITGNLMLQLELHNEIMRTSCGYVKTQEEIDFKLSQMSLSSHTTSDEPVILRKEDAES</sequence>
<protein>
    <submittedName>
        <fullName evidence="2">Uncharacterized protein</fullName>
    </submittedName>
</protein>
<dbReference type="EMBL" id="GAKP01001642">
    <property type="protein sequence ID" value="JAC57310.1"/>
    <property type="molecule type" value="Transcribed_RNA"/>
</dbReference>
<evidence type="ECO:0000256" key="1">
    <source>
        <dbReference type="SAM" id="MobiDB-lite"/>
    </source>
</evidence>
<evidence type="ECO:0000313" key="2">
    <source>
        <dbReference type="EMBL" id="JAC57310.1"/>
    </source>
</evidence>
<dbReference type="AlphaFoldDB" id="A0A034WT05"/>
<accession>A0A034WT05</accession>
<feature type="non-terminal residue" evidence="2">
    <location>
        <position position="1"/>
    </location>
</feature>
<reference evidence="2" key="1">
    <citation type="journal article" date="2014" name="BMC Genomics">
        <title>Characterizing the developmental transcriptome of the oriental fruit fly, Bactrocera dorsalis (Diptera: Tephritidae) through comparative genomic analysis with Drosophila melanogaster utilizing modENCODE datasets.</title>
        <authorList>
            <person name="Geib S.M."/>
            <person name="Calla B."/>
            <person name="Hall B."/>
            <person name="Hou S."/>
            <person name="Manoukis N.C."/>
        </authorList>
    </citation>
    <scope>NUCLEOTIDE SEQUENCE</scope>
    <source>
        <strain evidence="2">Punador</strain>
    </source>
</reference>
<name>A0A034WT05_BACDO</name>
<organism evidence="2">
    <name type="scientific">Bactrocera dorsalis</name>
    <name type="common">Oriental fruit fly</name>
    <name type="synonym">Dacus dorsalis</name>
    <dbReference type="NCBI Taxonomy" id="27457"/>
    <lineage>
        <taxon>Eukaryota</taxon>
        <taxon>Metazoa</taxon>
        <taxon>Ecdysozoa</taxon>
        <taxon>Arthropoda</taxon>
        <taxon>Hexapoda</taxon>
        <taxon>Insecta</taxon>
        <taxon>Pterygota</taxon>
        <taxon>Neoptera</taxon>
        <taxon>Endopterygota</taxon>
        <taxon>Diptera</taxon>
        <taxon>Brachycera</taxon>
        <taxon>Muscomorpha</taxon>
        <taxon>Tephritoidea</taxon>
        <taxon>Tephritidae</taxon>
        <taxon>Bactrocera</taxon>
        <taxon>Bactrocera</taxon>
    </lineage>
</organism>
<proteinExistence type="predicted"/>